<name>A0ABU7S2E4_9ACTN</name>
<gene>
    <name evidence="4" type="ORF">V1633_29340</name>
</gene>
<dbReference type="Proteomes" id="UP001332243">
    <property type="component" value="Unassembled WGS sequence"/>
</dbReference>
<feature type="domain" description="Luciferase-like" evidence="3">
    <location>
        <begin position="2"/>
        <end position="298"/>
    </location>
</feature>
<keyword evidence="1 4" id="KW-0560">Oxidoreductase</keyword>
<dbReference type="EC" id="1.-.-.-" evidence="4"/>
<protein>
    <submittedName>
        <fullName evidence="4">LLM class flavin-dependent oxidoreductase</fullName>
        <ecNumber evidence="4">1.-.-.-</ecNumber>
    </submittedName>
</protein>
<dbReference type="EMBL" id="JAZGQK010000029">
    <property type="protein sequence ID" value="MEE6262599.1"/>
    <property type="molecule type" value="Genomic_DNA"/>
</dbReference>
<accession>A0ABU7S2E4</accession>
<evidence type="ECO:0000256" key="1">
    <source>
        <dbReference type="ARBA" id="ARBA00023002"/>
    </source>
</evidence>
<evidence type="ECO:0000256" key="2">
    <source>
        <dbReference type="ARBA" id="ARBA00023033"/>
    </source>
</evidence>
<dbReference type="SUPFAM" id="SSF51679">
    <property type="entry name" value="Bacterial luciferase-like"/>
    <property type="match status" value="1"/>
</dbReference>
<dbReference type="PANTHER" id="PTHR30137:SF8">
    <property type="entry name" value="BLR5498 PROTEIN"/>
    <property type="match status" value="1"/>
</dbReference>
<dbReference type="GO" id="GO:0016491">
    <property type="term" value="F:oxidoreductase activity"/>
    <property type="evidence" value="ECO:0007669"/>
    <property type="project" value="UniProtKB-KW"/>
</dbReference>
<sequence>MFLLAGQFPGADHAATLGHAVDYAVAAEASGFDGVWLAEHHFISYGVCPSAVALAGFLLGRTSRLRVGTAAAILPNRHPVALAEEAALLDAVSGGRFDLGVARGGPWVDLEVFGTGLDRYTTGFPESLDLLLDALSGRPTVTGNGPVHQFRPVPLVPRPARPLPVWLAATSPPTVELAAARGVPLLLGMHVDDAAKTATLDRYAETATATGRNATAPEHVSAHLAYVADTVPEAEKELRDTLPGWLFRTREYVRIDGTPPAHRDLDAYVEHLLAIHPVGPPDRCVSRLTGTLAATGARRLMLAVEAAGHPDRTLESIRRLGAEVLPHLAVAG</sequence>
<dbReference type="Pfam" id="PF00296">
    <property type="entry name" value="Bac_luciferase"/>
    <property type="match status" value="1"/>
</dbReference>
<dbReference type="RefSeq" id="WP_331217540.1">
    <property type="nucleotide sequence ID" value="NZ_JAZGQK010000029.1"/>
</dbReference>
<dbReference type="InterPro" id="IPR011251">
    <property type="entry name" value="Luciferase-like_dom"/>
</dbReference>
<comment type="caution">
    <text evidence="4">The sequence shown here is derived from an EMBL/GenBank/DDBJ whole genome shotgun (WGS) entry which is preliminary data.</text>
</comment>
<dbReference type="InterPro" id="IPR050766">
    <property type="entry name" value="Bact_Lucif_Oxidored"/>
</dbReference>
<keyword evidence="5" id="KW-1185">Reference proteome</keyword>
<keyword evidence="2" id="KW-0503">Monooxygenase</keyword>
<reference evidence="4 5" key="1">
    <citation type="submission" date="2024-01" db="EMBL/GenBank/DDBJ databases">
        <title>Genome insights into Plantactinospora sonchi sp. nov.</title>
        <authorList>
            <person name="Wang L."/>
        </authorList>
    </citation>
    <scope>NUCLEOTIDE SEQUENCE [LARGE SCALE GENOMIC DNA]</scope>
    <source>
        <strain evidence="4 5">NEAU-QY2</strain>
    </source>
</reference>
<dbReference type="Gene3D" id="3.20.20.30">
    <property type="entry name" value="Luciferase-like domain"/>
    <property type="match status" value="1"/>
</dbReference>
<dbReference type="PANTHER" id="PTHR30137">
    <property type="entry name" value="LUCIFERASE-LIKE MONOOXYGENASE"/>
    <property type="match status" value="1"/>
</dbReference>
<evidence type="ECO:0000313" key="4">
    <source>
        <dbReference type="EMBL" id="MEE6262599.1"/>
    </source>
</evidence>
<evidence type="ECO:0000313" key="5">
    <source>
        <dbReference type="Proteomes" id="UP001332243"/>
    </source>
</evidence>
<proteinExistence type="predicted"/>
<evidence type="ECO:0000259" key="3">
    <source>
        <dbReference type="Pfam" id="PF00296"/>
    </source>
</evidence>
<dbReference type="InterPro" id="IPR036661">
    <property type="entry name" value="Luciferase-like_sf"/>
</dbReference>
<organism evidence="4 5">
    <name type="scientific">Plantactinospora sonchi</name>
    <dbReference type="NCBI Taxonomy" id="1544735"/>
    <lineage>
        <taxon>Bacteria</taxon>
        <taxon>Bacillati</taxon>
        <taxon>Actinomycetota</taxon>
        <taxon>Actinomycetes</taxon>
        <taxon>Micromonosporales</taxon>
        <taxon>Micromonosporaceae</taxon>
        <taxon>Plantactinospora</taxon>
    </lineage>
</organism>